<evidence type="ECO:0000313" key="1">
    <source>
        <dbReference type="EMBL" id="GHB71752.1"/>
    </source>
</evidence>
<gene>
    <name evidence="1" type="ORF">GCM10007390_27050</name>
</gene>
<protein>
    <submittedName>
        <fullName evidence="1">Uncharacterized protein</fullName>
    </submittedName>
</protein>
<dbReference type="Gene3D" id="2.60.40.2340">
    <property type="match status" value="1"/>
</dbReference>
<dbReference type="EMBL" id="BMXF01000002">
    <property type="protein sequence ID" value="GHB71752.1"/>
    <property type="molecule type" value="Genomic_DNA"/>
</dbReference>
<organism evidence="1 2">
    <name type="scientific">Persicitalea jodogahamensis</name>
    <dbReference type="NCBI Taxonomy" id="402147"/>
    <lineage>
        <taxon>Bacteria</taxon>
        <taxon>Pseudomonadati</taxon>
        <taxon>Bacteroidota</taxon>
        <taxon>Cytophagia</taxon>
        <taxon>Cytophagales</taxon>
        <taxon>Spirosomataceae</taxon>
        <taxon>Persicitalea</taxon>
    </lineage>
</organism>
<comment type="caution">
    <text evidence="1">The sequence shown here is derived from an EMBL/GenBank/DDBJ whole genome shotgun (WGS) entry which is preliminary data.</text>
</comment>
<dbReference type="PROSITE" id="PS51257">
    <property type="entry name" value="PROKAR_LIPOPROTEIN"/>
    <property type="match status" value="1"/>
</dbReference>
<reference evidence="1 2" key="1">
    <citation type="journal article" date="2014" name="Int. J. Syst. Evol. Microbiol.">
        <title>Complete genome sequence of Corynebacterium casei LMG S-19264T (=DSM 44701T), isolated from a smear-ripened cheese.</title>
        <authorList>
            <consortium name="US DOE Joint Genome Institute (JGI-PGF)"/>
            <person name="Walter F."/>
            <person name="Albersmeier A."/>
            <person name="Kalinowski J."/>
            <person name="Ruckert C."/>
        </authorList>
    </citation>
    <scope>NUCLEOTIDE SEQUENCE [LARGE SCALE GENOMIC DNA]</scope>
    <source>
        <strain evidence="1 2">KCTC 12866</strain>
    </source>
</reference>
<name>A0A8J3D4C0_9BACT</name>
<proteinExistence type="predicted"/>
<evidence type="ECO:0000313" key="2">
    <source>
        <dbReference type="Proteomes" id="UP000598271"/>
    </source>
</evidence>
<dbReference type="AlphaFoldDB" id="A0A8J3D4C0"/>
<sequence>MHNNMKRYIKLFSIPLLYAVMLVSCKQDFPIDEDGLLITTRAECYVSNFELLGSDFQTVRTKNPVIDTTAQTIAVEVFFGTDLKNLYPQFSLVTDAKLDPKITGPVDFSDLVTPKTYTVISGNRKVRKPYTVTITVQQP</sequence>
<accession>A0A8J3D4C0</accession>
<keyword evidence="2" id="KW-1185">Reference proteome</keyword>
<dbReference type="Proteomes" id="UP000598271">
    <property type="component" value="Unassembled WGS sequence"/>
</dbReference>